<dbReference type="EMBL" id="CP099427">
    <property type="protein sequence ID" value="USW57688.1"/>
    <property type="molecule type" value="Genomic_DNA"/>
</dbReference>
<dbReference type="Proteomes" id="UP001056384">
    <property type="component" value="Chromosome 10"/>
</dbReference>
<protein>
    <submittedName>
        <fullName evidence="1">Uncharacterized protein</fullName>
    </submittedName>
</protein>
<gene>
    <name evidence="1" type="ORF">Slin15195_G110070</name>
</gene>
<evidence type="ECO:0000313" key="1">
    <source>
        <dbReference type="EMBL" id="USW57688.1"/>
    </source>
</evidence>
<evidence type="ECO:0000313" key="2">
    <source>
        <dbReference type="Proteomes" id="UP001056384"/>
    </source>
</evidence>
<name>A0A9Q9B563_9PEZI</name>
<dbReference type="AlphaFoldDB" id="A0A9Q9B563"/>
<accession>A0A9Q9B563</accession>
<keyword evidence="2" id="KW-1185">Reference proteome</keyword>
<proteinExistence type="predicted"/>
<reference evidence="1" key="1">
    <citation type="submission" date="2022-06" db="EMBL/GenBank/DDBJ databases">
        <title>Complete genome sequences of two strains of the flax pathogen Septoria linicola.</title>
        <authorList>
            <person name="Lapalu N."/>
            <person name="Simon A."/>
            <person name="Demenou B."/>
            <person name="Paumier D."/>
            <person name="Guillot M.-P."/>
            <person name="Gout L."/>
            <person name="Valade R."/>
        </authorList>
    </citation>
    <scope>NUCLEOTIDE SEQUENCE</scope>
    <source>
        <strain evidence="1">SE15195</strain>
    </source>
</reference>
<organism evidence="1 2">
    <name type="scientific">Septoria linicola</name>
    <dbReference type="NCBI Taxonomy" id="215465"/>
    <lineage>
        <taxon>Eukaryota</taxon>
        <taxon>Fungi</taxon>
        <taxon>Dikarya</taxon>
        <taxon>Ascomycota</taxon>
        <taxon>Pezizomycotina</taxon>
        <taxon>Dothideomycetes</taxon>
        <taxon>Dothideomycetidae</taxon>
        <taxon>Mycosphaerellales</taxon>
        <taxon>Mycosphaerellaceae</taxon>
        <taxon>Septoria</taxon>
    </lineage>
</organism>
<sequence length="125" mass="13559">MAGNLFIALREAGGCALSGQELGEYRVIVKAMYDYVAGRDGESVPVASIPIEILMGTTTRLKSLDRVSLDIETLLPDDLADLSEEPGAARRVAILAFFVTWVLLDRSKEDGFWSTARRPQSNVGG</sequence>